<dbReference type="Gene3D" id="1.10.260.40">
    <property type="entry name" value="lambda repressor-like DNA-binding domains"/>
    <property type="match status" value="1"/>
</dbReference>
<sequence>MEYPLLSPSQLSAFVEGLRKQAGYTQTQAGELLGISQQAYARIEKAPEKVSVERFMLILKLLQAQLSVKFTPGLKALPREAWLAKDSTHVHQRSLASEQPDKRNVVSKGNKSDPSGSTYKPQVIVKPTGKKSSW</sequence>
<evidence type="ECO:0000256" key="1">
    <source>
        <dbReference type="SAM" id="MobiDB-lite"/>
    </source>
</evidence>
<dbReference type="GO" id="GO:0003677">
    <property type="term" value="F:DNA binding"/>
    <property type="evidence" value="ECO:0007669"/>
    <property type="project" value="InterPro"/>
</dbReference>
<dbReference type="SMART" id="SM00530">
    <property type="entry name" value="HTH_XRE"/>
    <property type="match status" value="1"/>
</dbReference>
<name>A0A486XJS6_9GAMM</name>
<protein>
    <recommendedName>
        <fullName evidence="2">HTH cro/C1-type domain-containing protein</fullName>
    </recommendedName>
</protein>
<dbReference type="Pfam" id="PF01381">
    <property type="entry name" value="HTH_3"/>
    <property type="match status" value="1"/>
</dbReference>
<reference evidence="3" key="1">
    <citation type="submission" date="2019-04" db="EMBL/GenBank/DDBJ databases">
        <authorList>
            <person name="Brambilla D."/>
        </authorList>
    </citation>
    <scope>NUCLEOTIDE SEQUENCE</scope>
    <source>
        <strain evidence="3">BAL1</strain>
    </source>
</reference>
<feature type="domain" description="HTH cro/C1-type" evidence="2">
    <location>
        <begin position="15"/>
        <end position="69"/>
    </location>
</feature>
<dbReference type="EMBL" id="CAAJGR010000073">
    <property type="protein sequence ID" value="VHO02723.1"/>
    <property type="molecule type" value="Genomic_DNA"/>
</dbReference>
<dbReference type="AlphaFoldDB" id="A0A486XJS6"/>
<dbReference type="InterPro" id="IPR010982">
    <property type="entry name" value="Lambda_DNA-bd_dom_sf"/>
</dbReference>
<gene>
    <name evidence="3" type="ORF">BAL341_968</name>
</gene>
<dbReference type="CDD" id="cd00093">
    <property type="entry name" value="HTH_XRE"/>
    <property type="match status" value="1"/>
</dbReference>
<dbReference type="InterPro" id="IPR001387">
    <property type="entry name" value="Cro/C1-type_HTH"/>
</dbReference>
<dbReference type="PROSITE" id="PS50943">
    <property type="entry name" value="HTH_CROC1"/>
    <property type="match status" value="1"/>
</dbReference>
<evidence type="ECO:0000259" key="2">
    <source>
        <dbReference type="PROSITE" id="PS50943"/>
    </source>
</evidence>
<organism evidence="3">
    <name type="scientific">Rheinheimera sp. BAL341</name>
    <dbReference type="NCBI Taxonomy" id="1708203"/>
    <lineage>
        <taxon>Bacteria</taxon>
        <taxon>Pseudomonadati</taxon>
        <taxon>Pseudomonadota</taxon>
        <taxon>Gammaproteobacteria</taxon>
        <taxon>Chromatiales</taxon>
        <taxon>Chromatiaceae</taxon>
        <taxon>Rheinheimera</taxon>
    </lineage>
</organism>
<accession>A0A486XJS6</accession>
<feature type="region of interest" description="Disordered" evidence="1">
    <location>
        <begin position="92"/>
        <end position="134"/>
    </location>
</feature>
<dbReference type="SUPFAM" id="SSF47413">
    <property type="entry name" value="lambda repressor-like DNA-binding domains"/>
    <property type="match status" value="1"/>
</dbReference>
<evidence type="ECO:0000313" key="3">
    <source>
        <dbReference type="EMBL" id="VHO02723.1"/>
    </source>
</evidence>
<proteinExistence type="predicted"/>
<feature type="compositionally biased region" description="Polar residues" evidence="1">
    <location>
        <begin position="107"/>
        <end position="120"/>
    </location>
</feature>